<dbReference type="PANTHER" id="PTHR24221:SF654">
    <property type="entry name" value="ATP-BINDING CASSETTE SUB-FAMILY B MEMBER 6"/>
    <property type="match status" value="1"/>
</dbReference>
<evidence type="ECO:0000256" key="6">
    <source>
        <dbReference type="ARBA" id="ARBA00023136"/>
    </source>
</evidence>
<dbReference type="Gene3D" id="1.20.1560.10">
    <property type="entry name" value="ABC transporter type 1, transmembrane domain"/>
    <property type="match status" value="1"/>
</dbReference>
<feature type="transmembrane region" description="Helical" evidence="7">
    <location>
        <begin position="171"/>
        <end position="188"/>
    </location>
</feature>
<dbReference type="EMBL" id="JBHTHU010000006">
    <property type="protein sequence ID" value="MFD0750608.1"/>
    <property type="molecule type" value="Genomic_DNA"/>
</dbReference>
<feature type="transmembrane region" description="Helical" evidence="7">
    <location>
        <begin position="21"/>
        <end position="47"/>
    </location>
</feature>
<keyword evidence="6 7" id="KW-0472">Membrane</keyword>
<evidence type="ECO:0000256" key="5">
    <source>
        <dbReference type="ARBA" id="ARBA00022989"/>
    </source>
</evidence>
<dbReference type="InterPro" id="IPR003439">
    <property type="entry name" value="ABC_transporter-like_ATP-bd"/>
</dbReference>
<keyword evidence="4 10" id="KW-0067">ATP-binding</keyword>
<dbReference type="InterPro" id="IPR017871">
    <property type="entry name" value="ABC_transporter-like_CS"/>
</dbReference>
<dbReference type="InterPro" id="IPR003593">
    <property type="entry name" value="AAA+_ATPase"/>
</dbReference>
<dbReference type="PROSITE" id="PS00211">
    <property type="entry name" value="ABC_TRANSPORTER_1"/>
    <property type="match status" value="1"/>
</dbReference>
<gene>
    <name evidence="10" type="ORF">ACFQZS_10665</name>
</gene>
<dbReference type="PROSITE" id="PS50929">
    <property type="entry name" value="ABC_TM1F"/>
    <property type="match status" value="1"/>
</dbReference>
<proteinExistence type="predicted"/>
<evidence type="ECO:0000256" key="2">
    <source>
        <dbReference type="ARBA" id="ARBA00022692"/>
    </source>
</evidence>
<dbReference type="Proteomes" id="UP001596958">
    <property type="component" value="Unassembled WGS sequence"/>
</dbReference>
<feature type="transmembrane region" description="Helical" evidence="7">
    <location>
        <begin position="258"/>
        <end position="276"/>
    </location>
</feature>
<dbReference type="Pfam" id="PF00005">
    <property type="entry name" value="ABC_tran"/>
    <property type="match status" value="1"/>
</dbReference>
<feature type="domain" description="ABC transmembrane type-1" evidence="9">
    <location>
        <begin position="30"/>
        <end position="313"/>
    </location>
</feature>
<feature type="domain" description="ABC transporter" evidence="8">
    <location>
        <begin position="342"/>
        <end position="552"/>
    </location>
</feature>
<protein>
    <submittedName>
        <fullName evidence="10">ATP-binding cassette domain-containing protein</fullName>
    </submittedName>
</protein>
<feature type="transmembrane region" description="Helical" evidence="7">
    <location>
        <begin position="148"/>
        <end position="165"/>
    </location>
</feature>
<evidence type="ECO:0000256" key="7">
    <source>
        <dbReference type="SAM" id="Phobius"/>
    </source>
</evidence>
<keyword evidence="11" id="KW-1185">Reference proteome</keyword>
<evidence type="ECO:0000256" key="3">
    <source>
        <dbReference type="ARBA" id="ARBA00022741"/>
    </source>
</evidence>
<keyword evidence="5 7" id="KW-1133">Transmembrane helix</keyword>
<evidence type="ECO:0000259" key="8">
    <source>
        <dbReference type="PROSITE" id="PS50893"/>
    </source>
</evidence>
<name>A0ABW2YVW1_9SPHI</name>
<reference evidence="11" key="1">
    <citation type="journal article" date="2019" name="Int. J. Syst. Evol. Microbiol.">
        <title>The Global Catalogue of Microorganisms (GCM) 10K type strain sequencing project: providing services to taxonomists for standard genome sequencing and annotation.</title>
        <authorList>
            <consortium name="The Broad Institute Genomics Platform"/>
            <consortium name="The Broad Institute Genome Sequencing Center for Infectious Disease"/>
            <person name="Wu L."/>
            <person name="Ma J."/>
        </authorList>
    </citation>
    <scope>NUCLEOTIDE SEQUENCE [LARGE SCALE GENOMIC DNA]</scope>
    <source>
        <strain evidence="11">CCUG 63418</strain>
    </source>
</reference>
<dbReference type="CDD" id="cd03228">
    <property type="entry name" value="ABCC_MRP_Like"/>
    <property type="match status" value="1"/>
</dbReference>
<dbReference type="SUPFAM" id="SSF52540">
    <property type="entry name" value="P-loop containing nucleoside triphosphate hydrolases"/>
    <property type="match status" value="1"/>
</dbReference>
<dbReference type="PANTHER" id="PTHR24221">
    <property type="entry name" value="ATP-BINDING CASSETTE SUB-FAMILY B"/>
    <property type="match status" value="1"/>
</dbReference>
<evidence type="ECO:0000256" key="1">
    <source>
        <dbReference type="ARBA" id="ARBA00004651"/>
    </source>
</evidence>
<evidence type="ECO:0000259" key="9">
    <source>
        <dbReference type="PROSITE" id="PS50929"/>
    </source>
</evidence>
<dbReference type="PROSITE" id="PS50893">
    <property type="entry name" value="ABC_TRANSPORTER_2"/>
    <property type="match status" value="1"/>
</dbReference>
<dbReference type="InterPro" id="IPR027417">
    <property type="entry name" value="P-loop_NTPase"/>
</dbReference>
<dbReference type="GO" id="GO:0005524">
    <property type="term" value="F:ATP binding"/>
    <property type="evidence" value="ECO:0007669"/>
    <property type="project" value="UniProtKB-KW"/>
</dbReference>
<sequence length="552" mass="62428">MRSDILLLLTILTRREKIQTSILVVLDLSITLLDIVFLALLLIVIDFYSKGSVRHIVLPIEFSKNSLLPVVLFFLLYSLKNWAGYLILQWQNRLFYAVASRLSQQNMWRYLKQDHLKFTQVDSSAYVREISHQPIEFSSYILTNVQQVITQSMLISFTVIAILLYQPMLFAWLFALLLPPVVALGYFIKRKLKHIRTAAKTTHLRVIQYLQEALNSFIESNIYNKNAFFADRYLGYQQKLNSNISTQQTLQALSSRTIEVFAILGFMILVTVNKWATNVPAVDLLSLGVFMAAAYKIIPGVVKILNSLSQIKTYAFILPGLLPAPTESDKTNAPAPQNIRSVKFEKVSFKYAHRALLHNLNLEILPGDFAGISGRSGLGKTTLINLLLGFLQEDAGTIAINGQTATNVSRQRYWPQISYVKQQPFFINDSVLRNIVLTDGDFDAVKLSVVNAACGVDTMLAQYPEGLNKLITEDGKNISGGQRQRIMFARALYNHFDLLILDEPFSEMDEAAETEMLQILNIQAQQGKMIILITHNKSSLSHCNKILKLDEV</sequence>
<feature type="transmembrane region" description="Helical" evidence="7">
    <location>
        <begin position="67"/>
        <end position="88"/>
    </location>
</feature>
<dbReference type="InterPro" id="IPR036640">
    <property type="entry name" value="ABC1_TM_sf"/>
</dbReference>
<dbReference type="Gene3D" id="3.40.50.300">
    <property type="entry name" value="P-loop containing nucleotide triphosphate hydrolases"/>
    <property type="match status" value="1"/>
</dbReference>
<organism evidence="10 11">
    <name type="scientific">Mucilaginibacter calamicampi</name>
    <dbReference type="NCBI Taxonomy" id="1302352"/>
    <lineage>
        <taxon>Bacteria</taxon>
        <taxon>Pseudomonadati</taxon>
        <taxon>Bacteroidota</taxon>
        <taxon>Sphingobacteriia</taxon>
        <taxon>Sphingobacteriales</taxon>
        <taxon>Sphingobacteriaceae</taxon>
        <taxon>Mucilaginibacter</taxon>
    </lineage>
</organism>
<comment type="caution">
    <text evidence="10">The sequence shown here is derived from an EMBL/GenBank/DDBJ whole genome shotgun (WGS) entry which is preliminary data.</text>
</comment>
<accession>A0ABW2YVW1</accession>
<dbReference type="InterPro" id="IPR039421">
    <property type="entry name" value="Type_1_exporter"/>
</dbReference>
<comment type="subcellular location">
    <subcellularLocation>
        <location evidence="1">Cell membrane</location>
        <topology evidence="1">Multi-pass membrane protein</topology>
    </subcellularLocation>
</comment>
<evidence type="ECO:0000313" key="10">
    <source>
        <dbReference type="EMBL" id="MFD0750608.1"/>
    </source>
</evidence>
<dbReference type="InterPro" id="IPR011527">
    <property type="entry name" value="ABC1_TM_dom"/>
</dbReference>
<dbReference type="SMART" id="SM00382">
    <property type="entry name" value="AAA"/>
    <property type="match status" value="1"/>
</dbReference>
<evidence type="ECO:0000256" key="4">
    <source>
        <dbReference type="ARBA" id="ARBA00022840"/>
    </source>
</evidence>
<keyword evidence="2 7" id="KW-0812">Transmembrane</keyword>
<dbReference type="RefSeq" id="WP_377100025.1">
    <property type="nucleotide sequence ID" value="NZ_JBHTHU010000006.1"/>
</dbReference>
<dbReference type="SUPFAM" id="SSF90123">
    <property type="entry name" value="ABC transporter transmembrane region"/>
    <property type="match status" value="1"/>
</dbReference>
<keyword evidence="3" id="KW-0547">Nucleotide-binding</keyword>
<evidence type="ECO:0000313" key="11">
    <source>
        <dbReference type="Proteomes" id="UP001596958"/>
    </source>
</evidence>